<accession>A0A9K3LZU5</accession>
<name>A0A9K3LZU5_9STRA</name>
<reference evidence="11" key="1">
    <citation type="journal article" date="2021" name="Sci. Rep.">
        <title>Diploid genomic architecture of Nitzschia inconspicua, an elite biomass production diatom.</title>
        <authorList>
            <person name="Oliver A."/>
            <person name="Podell S."/>
            <person name="Pinowska A."/>
            <person name="Traller J.C."/>
            <person name="Smith S.R."/>
            <person name="McClure R."/>
            <person name="Beliaev A."/>
            <person name="Bohutskyi P."/>
            <person name="Hill E.A."/>
            <person name="Rabines A."/>
            <person name="Zheng H."/>
            <person name="Allen L.Z."/>
            <person name="Kuo A."/>
            <person name="Grigoriev I.V."/>
            <person name="Allen A.E."/>
            <person name="Hazlebeck D."/>
            <person name="Allen E.E."/>
        </authorList>
    </citation>
    <scope>NUCLEOTIDE SEQUENCE</scope>
    <source>
        <strain evidence="11">Hildebrandi</strain>
    </source>
</reference>
<organism evidence="11 12">
    <name type="scientific">Nitzschia inconspicua</name>
    <dbReference type="NCBI Taxonomy" id="303405"/>
    <lineage>
        <taxon>Eukaryota</taxon>
        <taxon>Sar</taxon>
        <taxon>Stramenopiles</taxon>
        <taxon>Ochrophyta</taxon>
        <taxon>Bacillariophyta</taxon>
        <taxon>Bacillariophyceae</taxon>
        <taxon>Bacillariophycidae</taxon>
        <taxon>Bacillariales</taxon>
        <taxon>Bacillariaceae</taxon>
        <taxon>Nitzschia</taxon>
    </lineage>
</organism>
<keyword evidence="8" id="KW-0131">Cell cycle</keyword>
<evidence type="ECO:0000259" key="10">
    <source>
        <dbReference type="PROSITE" id="PS51706"/>
    </source>
</evidence>
<dbReference type="CDD" id="cd01876">
    <property type="entry name" value="YihA_EngB"/>
    <property type="match status" value="1"/>
</dbReference>
<proteinExistence type="inferred from homology"/>
<dbReference type="EMBL" id="JAGRRH010000004">
    <property type="protein sequence ID" value="KAG7371212.1"/>
    <property type="molecule type" value="Genomic_DNA"/>
</dbReference>
<keyword evidence="4" id="KW-0547">Nucleotide-binding</keyword>
<keyword evidence="5" id="KW-0460">Magnesium</keyword>
<keyword evidence="3" id="KW-0479">Metal-binding</keyword>
<dbReference type="InterPro" id="IPR019987">
    <property type="entry name" value="GTP-bd_ribosome_bio_YsxC"/>
</dbReference>
<dbReference type="NCBIfam" id="TIGR03598">
    <property type="entry name" value="GTPase_YsxC"/>
    <property type="match status" value="1"/>
</dbReference>
<protein>
    <submittedName>
        <fullName evidence="11">GTP-binding protein HSR1-related</fullName>
    </submittedName>
</protein>
<gene>
    <name evidence="11" type="ORF">IV203_019782</name>
</gene>
<evidence type="ECO:0000313" key="11">
    <source>
        <dbReference type="EMBL" id="KAG7371212.1"/>
    </source>
</evidence>
<feature type="compositionally biased region" description="Low complexity" evidence="9">
    <location>
        <begin position="97"/>
        <end position="114"/>
    </location>
</feature>
<comment type="cofactor">
    <cofactor evidence="1">
        <name>Mg(2+)</name>
        <dbReference type="ChEBI" id="CHEBI:18420"/>
    </cofactor>
</comment>
<dbReference type="InterPro" id="IPR006073">
    <property type="entry name" value="GTP-bd"/>
</dbReference>
<keyword evidence="7" id="KW-0717">Septation</keyword>
<dbReference type="Proteomes" id="UP000693970">
    <property type="component" value="Unassembled WGS sequence"/>
</dbReference>
<evidence type="ECO:0000256" key="1">
    <source>
        <dbReference type="ARBA" id="ARBA00001946"/>
    </source>
</evidence>
<dbReference type="HAMAP" id="MF_00321">
    <property type="entry name" value="GTPase_EngB"/>
    <property type="match status" value="1"/>
</dbReference>
<dbReference type="OrthoDB" id="391988at2759"/>
<dbReference type="PANTHER" id="PTHR11649:SF13">
    <property type="entry name" value="ENGB-TYPE G DOMAIN-CONTAINING PROTEIN"/>
    <property type="match status" value="1"/>
</dbReference>
<dbReference type="GO" id="GO:0046872">
    <property type="term" value="F:metal ion binding"/>
    <property type="evidence" value="ECO:0007669"/>
    <property type="project" value="UniProtKB-KW"/>
</dbReference>
<feature type="region of interest" description="Disordered" evidence="9">
    <location>
        <begin position="94"/>
        <end position="153"/>
    </location>
</feature>
<reference evidence="11" key="2">
    <citation type="submission" date="2021-04" db="EMBL/GenBank/DDBJ databases">
        <authorList>
            <person name="Podell S."/>
        </authorList>
    </citation>
    <scope>NUCLEOTIDE SEQUENCE</scope>
    <source>
        <strain evidence="11">Hildebrandi</strain>
    </source>
</reference>
<keyword evidence="6" id="KW-0342">GTP-binding</keyword>
<evidence type="ECO:0000256" key="7">
    <source>
        <dbReference type="ARBA" id="ARBA00023210"/>
    </source>
</evidence>
<keyword evidence="2" id="KW-0132">Cell division</keyword>
<comment type="caution">
    <text evidence="11">The sequence shown here is derived from an EMBL/GenBank/DDBJ whole genome shotgun (WGS) entry which is preliminary data.</text>
</comment>
<dbReference type="GO" id="GO:0051301">
    <property type="term" value="P:cell division"/>
    <property type="evidence" value="ECO:0007669"/>
    <property type="project" value="UniProtKB-KW"/>
</dbReference>
<dbReference type="InterPro" id="IPR030393">
    <property type="entry name" value="G_ENGB_dom"/>
</dbReference>
<evidence type="ECO:0000256" key="4">
    <source>
        <dbReference type="ARBA" id="ARBA00022741"/>
    </source>
</evidence>
<dbReference type="AlphaFoldDB" id="A0A9K3LZU5"/>
<evidence type="ECO:0000256" key="6">
    <source>
        <dbReference type="ARBA" id="ARBA00023134"/>
    </source>
</evidence>
<evidence type="ECO:0000313" key="12">
    <source>
        <dbReference type="Proteomes" id="UP000693970"/>
    </source>
</evidence>
<sequence>MRRPSLSSSSRFRSGGARSSPFRANTFMLLLSVCAALSSAWVSLLSTSPGSRRAKSITTIQRHSDVSLASISFQEGSDNNNNPLAKNSQQSLNAMISNNSPSGDSSSSSESKSISSRRKQKLPRSERKAIERKKKTRQKGQLSSGKQKNNASFTLHSTAVSQLTSESTADDVLRAIKRAQKQHDHHDLRVIAKFLIEECDVGFAYGYRGSLLARLAVAALRWENHVVARRAIDIRRLEYRASMMPMESSAIIRGLLRTHNDTDALEILQDELALPLEGTALDSLENQSKIKHRARSLCSIASRHFFESEPKMAVLALQMMTEVGPIARQAKLTADDLKLPWLRLMQGAAQCEAGRRDGSVTPCVGPAVDHVVLPCNLVYSVLSAMSTFPSENDDLVYEAVSNALVRRVVFITGAVDMTTLPPADRGEAAFIGRSNVGKSSLINMATNRKSLAYTSKTPGKTQQFNFFAVNDKPGREKEVKYGDVVEGERDADSFYLVDLPGFGFAKAPEAQRKAWASFMGEYLANRKTLKVVFHLIDSRHGPIDEDSNIMKQVKENLPKNVAYVIVLTKADKNVKGNSKKNPGKVSDKVMDDLKQAMAESGVSYAPILITSAESKLGRDSMWRYLRLAAES</sequence>
<dbReference type="GO" id="GO:0005525">
    <property type="term" value="F:GTP binding"/>
    <property type="evidence" value="ECO:0007669"/>
    <property type="project" value="UniProtKB-KW"/>
</dbReference>
<dbReference type="PROSITE" id="PS51706">
    <property type="entry name" value="G_ENGB"/>
    <property type="match status" value="1"/>
</dbReference>
<keyword evidence="12" id="KW-1185">Reference proteome</keyword>
<evidence type="ECO:0000256" key="8">
    <source>
        <dbReference type="ARBA" id="ARBA00023306"/>
    </source>
</evidence>
<evidence type="ECO:0000256" key="2">
    <source>
        <dbReference type="ARBA" id="ARBA00022618"/>
    </source>
</evidence>
<feature type="compositionally biased region" description="Polar residues" evidence="9">
    <location>
        <begin position="139"/>
        <end position="153"/>
    </location>
</feature>
<dbReference type="PANTHER" id="PTHR11649">
    <property type="entry name" value="MSS1/TRME-RELATED GTP-BINDING PROTEIN"/>
    <property type="match status" value="1"/>
</dbReference>
<feature type="domain" description="EngB-type G" evidence="10">
    <location>
        <begin position="424"/>
        <end position="631"/>
    </location>
</feature>
<evidence type="ECO:0000256" key="5">
    <source>
        <dbReference type="ARBA" id="ARBA00022842"/>
    </source>
</evidence>
<dbReference type="Pfam" id="PF01926">
    <property type="entry name" value="MMR_HSR1"/>
    <property type="match status" value="1"/>
</dbReference>
<evidence type="ECO:0000256" key="3">
    <source>
        <dbReference type="ARBA" id="ARBA00022723"/>
    </source>
</evidence>
<evidence type="ECO:0000256" key="9">
    <source>
        <dbReference type="SAM" id="MobiDB-lite"/>
    </source>
</evidence>